<dbReference type="PANTHER" id="PTHR36114:SF1">
    <property type="entry name" value="16.7 KDA PROTEIN IN WHIE LOCUS"/>
    <property type="match status" value="1"/>
</dbReference>
<dbReference type="InterPro" id="IPR011051">
    <property type="entry name" value="RmlC_Cupin_sf"/>
</dbReference>
<dbReference type="PANTHER" id="PTHR36114">
    <property type="entry name" value="16.7 KDA PROTEIN IN WHIE LOCUS"/>
    <property type="match status" value="1"/>
</dbReference>
<evidence type="ECO:0000313" key="4">
    <source>
        <dbReference type="Proteomes" id="UP001595858"/>
    </source>
</evidence>
<dbReference type="Pfam" id="PF07883">
    <property type="entry name" value="Cupin_2"/>
    <property type="match status" value="1"/>
</dbReference>
<gene>
    <name evidence="3" type="ORF">ACFPCZ_01810</name>
</gene>
<name>A0ABV9SDX4_9ACTN</name>
<evidence type="ECO:0000256" key="1">
    <source>
        <dbReference type="SAM" id="MobiDB-lite"/>
    </source>
</evidence>
<organism evidence="3 4">
    <name type="scientific">Streptomonospora arabica</name>
    <dbReference type="NCBI Taxonomy" id="412417"/>
    <lineage>
        <taxon>Bacteria</taxon>
        <taxon>Bacillati</taxon>
        <taxon>Actinomycetota</taxon>
        <taxon>Actinomycetes</taxon>
        <taxon>Streptosporangiales</taxon>
        <taxon>Nocardiopsidaceae</taxon>
        <taxon>Streptomonospora</taxon>
    </lineage>
</organism>
<dbReference type="InterPro" id="IPR052044">
    <property type="entry name" value="PKS_Associated_Protein"/>
</dbReference>
<dbReference type="InterPro" id="IPR013096">
    <property type="entry name" value="Cupin_2"/>
</dbReference>
<dbReference type="CDD" id="cd06991">
    <property type="entry name" value="cupin_TcmJ-like"/>
    <property type="match status" value="1"/>
</dbReference>
<dbReference type="PIRSF" id="PIRSF016602">
    <property type="entry name" value="CurC_prd"/>
    <property type="match status" value="1"/>
</dbReference>
<sequence>MPDTKAAAAAKVAQAAVAPTRRQGGELRALLTPASVDATDGFMGTLVLAPGEYVAEHYHPYSDEFVYLVRGSLEVLLDGAQVRLEADESVMVRRGTRHRFANAGVERAFAVFSIGPLAPRPELGHVDTEPPPNPGEEVPRVGGPG</sequence>
<dbReference type="RefSeq" id="WP_344144227.1">
    <property type="nucleotide sequence ID" value="NZ_BAAAQI010000009.1"/>
</dbReference>
<dbReference type="EMBL" id="JBHSIY010000002">
    <property type="protein sequence ID" value="MFC4865356.1"/>
    <property type="molecule type" value="Genomic_DNA"/>
</dbReference>
<proteinExistence type="predicted"/>
<accession>A0ABV9SDX4</accession>
<dbReference type="InterPro" id="IPR016672">
    <property type="entry name" value="Polyketide_Synth_CurC_prd"/>
</dbReference>
<keyword evidence="4" id="KW-1185">Reference proteome</keyword>
<dbReference type="Gene3D" id="2.60.120.10">
    <property type="entry name" value="Jelly Rolls"/>
    <property type="match status" value="1"/>
</dbReference>
<protein>
    <submittedName>
        <fullName evidence="3">Cupin domain-containing protein</fullName>
    </submittedName>
</protein>
<evidence type="ECO:0000313" key="3">
    <source>
        <dbReference type="EMBL" id="MFC4865356.1"/>
    </source>
</evidence>
<dbReference type="InterPro" id="IPR014710">
    <property type="entry name" value="RmlC-like_jellyroll"/>
</dbReference>
<dbReference type="SUPFAM" id="SSF51182">
    <property type="entry name" value="RmlC-like cupins"/>
    <property type="match status" value="1"/>
</dbReference>
<evidence type="ECO:0000259" key="2">
    <source>
        <dbReference type="Pfam" id="PF07883"/>
    </source>
</evidence>
<dbReference type="Proteomes" id="UP001595858">
    <property type="component" value="Unassembled WGS sequence"/>
</dbReference>
<comment type="caution">
    <text evidence="3">The sequence shown here is derived from an EMBL/GenBank/DDBJ whole genome shotgun (WGS) entry which is preliminary data.</text>
</comment>
<reference evidence="4" key="1">
    <citation type="journal article" date="2019" name="Int. J. Syst. Evol. Microbiol.">
        <title>The Global Catalogue of Microorganisms (GCM) 10K type strain sequencing project: providing services to taxonomists for standard genome sequencing and annotation.</title>
        <authorList>
            <consortium name="The Broad Institute Genomics Platform"/>
            <consortium name="The Broad Institute Genome Sequencing Center for Infectious Disease"/>
            <person name="Wu L."/>
            <person name="Ma J."/>
        </authorList>
    </citation>
    <scope>NUCLEOTIDE SEQUENCE [LARGE SCALE GENOMIC DNA]</scope>
    <source>
        <strain evidence="4">CGMCC 4.7304</strain>
    </source>
</reference>
<feature type="domain" description="Cupin type-2" evidence="2">
    <location>
        <begin position="46"/>
        <end position="109"/>
    </location>
</feature>
<feature type="region of interest" description="Disordered" evidence="1">
    <location>
        <begin position="120"/>
        <end position="145"/>
    </location>
</feature>